<feature type="compositionally biased region" description="Polar residues" evidence="2">
    <location>
        <begin position="637"/>
        <end position="650"/>
    </location>
</feature>
<dbReference type="EMBL" id="JAYWIO010000001">
    <property type="protein sequence ID" value="KAK7292170.1"/>
    <property type="molecule type" value="Genomic_DNA"/>
</dbReference>
<dbReference type="PANTHER" id="PTHR33476">
    <property type="entry name" value="EMB|CAB62613.1"/>
    <property type="match status" value="1"/>
</dbReference>
<feature type="region of interest" description="Disordered" evidence="2">
    <location>
        <begin position="580"/>
        <end position="599"/>
    </location>
</feature>
<dbReference type="AlphaFoldDB" id="A0AAN9J4L8"/>
<accession>A0AAN9J4L8</accession>
<feature type="compositionally biased region" description="Basic and acidic residues" evidence="2">
    <location>
        <begin position="580"/>
        <end position="594"/>
    </location>
</feature>
<feature type="region of interest" description="Disordered" evidence="2">
    <location>
        <begin position="627"/>
        <end position="654"/>
    </location>
</feature>
<reference evidence="3 4" key="1">
    <citation type="submission" date="2024-01" db="EMBL/GenBank/DDBJ databases">
        <title>The genomes of 5 underutilized Papilionoideae crops provide insights into root nodulation and disease resistanc.</title>
        <authorList>
            <person name="Yuan L."/>
        </authorList>
    </citation>
    <scope>NUCLEOTIDE SEQUENCE [LARGE SCALE GENOMIC DNA]</scope>
    <source>
        <strain evidence="3">ZHUSHIDOU_FW_LH</strain>
        <tissue evidence="3">Leaf</tissue>
    </source>
</reference>
<proteinExistence type="predicted"/>
<evidence type="ECO:0000256" key="1">
    <source>
        <dbReference type="SAM" id="Coils"/>
    </source>
</evidence>
<keyword evidence="1" id="KW-0175">Coiled coil</keyword>
<sequence length="696" mass="77433">MDLWVVAAAAGAGYLAKYWNKISKNGDSSSSSHFSSVDSDFQNPPKSPMHPSSFRRRDKFANNDVVPFNRRWTADADADADVNSPTGNSNESDVLRVSKLPASFSANENFDDTEDGNEQSSSVIGNCAFLLPDLSRGEVGSIHNTHGNKTSLRTNHLYGRISRPLNSLESCLMAQLRKENAEMEDYVFSSHSSPCRATTRSFLVSDGSRIISRANDDASFGALFRSKEYNLHSGGAGHVKVKDDNVLFGVPSLPKIGSFDDTRMLFNTGNGQRRRLSSSNNVPKHIPAQHDATFIFSLGISFGIITCIMANKREMGKLRELLKHNENLVQDLQEELEMKDSMTVKELHGENYGSQDTCDHSFSDKELNGFSPEKHTDNSPVIDIKKSYNQKEEESSESMSKIEAELEAELERLGLNMNESSLDRRLSELVEFDQDFVADFAQGELRTDMVSGEDIVHSKSNGDSSDTTNLPVNHAVSPRELSLRLHEVIQSRLEKRVEELEIALQNSQRKLRSMELEHDGCSLKHFPSSGQASSSTNGNILTYDDCEPMTEPLVMNLSGEALGAYNEAYEELIKIYDSEEHSPSGIHNDPDQKTGSHSSEWLASGVQHGGVDDPIIYPMVNGDRLSRELSPCEPTTLEGQSSRVNELSDSSGDENCDCDYELERQLIMQIVERTKKDSPVLQNARKILYSMDEDEQ</sequence>
<feature type="region of interest" description="Disordered" evidence="2">
    <location>
        <begin position="29"/>
        <end position="58"/>
    </location>
</feature>
<dbReference type="PANTHER" id="PTHR33476:SF7">
    <property type="entry name" value="EMB|CAB62613.1"/>
    <property type="match status" value="1"/>
</dbReference>
<protein>
    <submittedName>
        <fullName evidence="3">Uncharacterized protein</fullName>
    </submittedName>
</protein>
<gene>
    <name evidence="3" type="ORF">RIF29_07918</name>
</gene>
<dbReference type="Proteomes" id="UP001372338">
    <property type="component" value="Unassembled WGS sequence"/>
</dbReference>
<feature type="coiled-coil region" evidence="1">
    <location>
        <begin position="490"/>
        <end position="517"/>
    </location>
</feature>
<comment type="caution">
    <text evidence="3">The sequence shown here is derived from an EMBL/GenBank/DDBJ whole genome shotgun (WGS) entry which is preliminary data.</text>
</comment>
<keyword evidence="4" id="KW-1185">Reference proteome</keyword>
<dbReference type="GO" id="GO:0008356">
    <property type="term" value="P:asymmetric cell division"/>
    <property type="evidence" value="ECO:0007669"/>
    <property type="project" value="InterPro"/>
</dbReference>
<dbReference type="InterPro" id="IPR040348">
    <property type="entry name" value="POLAR-like"/>
</dbReference>
<feature type="compositionally biased region" description="Low complexity" evidence="2">
    <location>
        <begin position="29"/>
        <end position="40"/>
    </location>
</feature>
<evidence type="ECO:0000313" key="4">
    <source>
        <dbReference type="Proteomes" id="UP001372338"/>
    </source>
</evidence>
<evidence type="ECO:0000313" key="3">
    <source>
        <dbReference type="EMBL" id="KAK7292170.1"/>
    </source>
</evidence>
<evidence type="ECO:0000256" key="2">
    <source>
        <dbReference type="SAM" id="MobiDB-lite"/>
    </source>
</evidence>
<organism evidence="3 4">
    <name type="scientific">Crotalaria pallida</name>
    <name type="common">Smooth rattlebox</name>
    <name type="synonym">Crotalaria striata</name>
    <dbReference type="NCBI Taxonomy" id="3830"/>
    <lineage>
        <taxon>Eukaryota</taxon>
        <taxon>Viridiplantae</taxon>
        <taxon>Streptophyta</taxon>
        <taxon>Embryophyta</taxon>
        <taxon>Tracheophyta</taxon>
        <taxon>Spermatophyta</taxon>
        <taxon>Magnoliopsida</taxon>
        <taxon>eudicotyledons</taxon>
        <taxon>Gunneridae</taxon>
        <taxon>Pentapetalae</taxon>
        <taxon>rosids</taxon>
        <taxon>fabids</taxon>
        <taxon>Fabales</taxon>
        <taxon>Fabaceae</taxon>
        <taxon>Papilionoideae</taxon>
        <taxon>50 kb inversion clade</taxon>
        <taxon>genistoids sensu lato</taxon>
        <taxon>core genistoids</taxon>
        <taxon>Crotalarieae</taxon>
        <taxon>Crotalaria</taxon>
    </lineage>
</organism>
<name>A0AAN9J4L8_CROPI</name>